<sequence>MLKSALAAASLTALMATTPAIAGEQDGDTIQVSYSDLNLKAAAGQDRLENRLTRAARKVCGVGSPTARPRQIDTAKRDCMAAAMKSARNQMAEAINEQKLGD</sequence>
<evidence type="ECO:0000313" key="2">
    <source>
        <dbReference type="EMBL" id="MEE1877767.1"/>
    </source>
</evidence>
<feature type="chain" id="PRO_5046001792" evidence="1">
    <location>
        <begin position="23"/>
        <end position="102"/>
    </location>
</feature>
<protein>
    <submittedName>
        <fullName evidence="2">UrcA family protein</fullName>
    </submittedName>
</protein>
<proteinExistence type="predicted"/>
<dbReference type="RefSeq" id="WP_354144873.1">
    <property type="nucleotide sequence ID" value="NZ_JAZDQV010000007.1"/>
</dbReference>
<dbReference type="Proteomes" id="UP001343492">
    <property type="component" value="Unassembled WGS sequence"/>
</dbReference>
<dbReference type="EMBL" id="JAZDQV010000007">
    <property type="protein sequence ID" value="MEE1877767.1"/>
    <property type="molecule type" value="Genomic_DNA"/>
</dbReference>
<organism evidence="2 3">
    <name type="scientific">Altererythrobacter litoralis</name>
    <dbReference type="NCBI Taxonomy" id="3113904"/>
    <lineage>
        <taxon>Bacteria</taxon>
        <taxon>Pseudomonadati</taxon>
        <taxon>Pseudomonadota</taxon>
        <taxon>Alphaproteobacteria</taxon>
        <taxon>Sphingomonadales</taxon>
        <taxon>Erythrobacteraceae</taxon>
        <taxon>Altererythrobacter</taxon>
    </lineage>
</organism>
<comment type="caution">
    <text evidence="2">The sequence shown here is derived from an EMBL/GenBank/DDBJ whole genome shotgun (WGS) entry which is preliminary data.</text>
</comment>
<accession>A0ABU7GFA7</accession>
<name>A0ABU7GFA7_9SPHN</name>
<dbReference type="NCBIfam" id="TIGR04433">
    <property type="entry name" value="UrcA_uranyl"/>
    <property type="match status" value="1"/>
</dbReference>
<feature type="signal peptide" evidence="1">
    <location>
        <begin position="1"/>
        <end position="22"/>
    </location>
</feature>
<gene>
    <name evidence="2" type="ORF">VRS74_08730</name>
</gene>
<dbReference type="InterPro" id="IPR030972">
    <property type="entry name" value="UrcA_uranyl"/>
</dbReference>
<reference evidence="2 3" key="1">
    <citation type="submission" date="2024-01" db="EMBL/GenBank/DDBJ databases">
        <title>The genome sequence of Erythrobacteraceae sp. strain 1XM1-14.</title>
        <authorList>
            <person name="Liu Y."/>
        </authorList>
    </citation>
    <scope>NUCLEOTIDE SEQUENCE [LARGE SCALE GENOMIC DNA]</scope>
    <source>
        <strain evidence="2 3">1XM1-14</strain>
    </source>
</reference>
<evidence type="ECO:0000313" key="3">
    <source>
        <dbReference type="Proteomes" id="UP001343492"/>
    </source>
</evidence>
<evidence type="ECO:0000256" key="1">
    <source>
        <dbReference type="SAM" id="SignalP"/>
    </source>
</evidence>
<keyword evidence="1" id="KW-0732">Signal</keyword>
<keyword evidence="3" id="KW-1185">Reference proteome</keyword>